<proteinExistence type="predicted"/>
<sequence>MRAAASAPRGRRRTSSGATVATTRPARASPGAIGYRFSCLSLGAPGERGLQRPAGAPASISPPTPHRRGSRGSWGGGGQPSPSGREEEARRPPATESSALPKPEKKQDTEEATPRTRRDGAGAPEGAEGGGPQGPARHLPSAQPESQPRPLPAANPVTALPPAPSRPLPRTPATGARAPPPFPQPRPQARLGLLPLQIAQRPPAPFKVLEGRVSHQTLSGRNLARPPLLADPHFQGSHQDRPLYTRDKAN</sequence>
<organism evidence="2 3">
    <name type="scientific">Odocoileus virginianus</name>
    <name type="common">White-tailed deer</name>
    <dbReference type="NCBI Taxonomy" id="9874"/>
    <lineage>
        <taxon>Eukaryota</taxon>
        <taxon>Metazoa</taxon>
        <taxon>Chordata</taxon>
        <taxon>Craniata</taxon>
        <taxon>Vertebrata</taxon>
        <taxon>Euteleostomi</taxon>
        <taxon>Mammalia</taxon>
        <taxon>Eutheria</taxon>
        <taxon>Laurasiatheria</taxon>
        <taxon>Artiodactyla</taxon>
        <taxon>Ruminantia</taxon>
        <taxon>Pecora</taxon>
        <taxon>Cervidae</taxon>
        <taxon>Odocoileinae</taxon>
        <taxon>Odocoileus</taxon>
    </lineage>
</organism>
<feature type="compositionally biased region" description="Pro residues" evidence="1">
    <location>
        <begin position="147"/>
        <end position="170"/>
    </location>
</feature>
<feature type="region of interest" description="Disordered" evidence="1">
    <location>
        <begin position="216"/>
        <end position="250"/>
    </location>
</feature>
<evidence type="ECO:0000313" key="3">
    <source>
        <dbReference type="RefSeq" id="XP_070325643.1"/>
    </source>
</evidence>
<reference evidence="3" key="2">
    <citation type="submission" date="2025-08" db="UniProtKB">
        <authorList>
            <consortium name="RefSeq"/>
        </authorList>
    </citation>
    <scope>IDENTIFICATION</scope>
    <source>
        <tissue evidence="3">Tongue muscle</tissue>
    </source>
</reference>
<protein>
    <recommendedName>
        <fullName evidence="4">Basic proline-rich protein-like</fullName>
    </recommendedName>
</protein>
<feature type="compositionally biased region" description="Basic and acidic residues" evidence="1">
    <location>
        <begin position="84"/>
        <end position="93"/>
    </location>
</feature>
<dbReference type="RefSeq" id="XP_070325643.1">
    <property type="nucleotide sequence ID" value="XM_070469542.1"/>
</dbReference>
<evidence type="ECO:0008006" key="4">
    <source>
        <dbReference type="Google" id="ProtNLM"/>
    </source>
</evidence>
<accession>A0ABM4ICU3</accession>
<feature type="region of interest" description="Disordered" evidence="1">
    <location>
        <begin position="1"/>
        <end position="191"/>
    </location>
</feature>
<evidence type="ECO:0000256" key="1">
    <source>
        <dbReference type="SAM" id="MobiDB-lite"/>
    </source>
</evidence>
<evidence type="ECO:0000313" key="2">
    <source>
        <dbReference type="Proteomes" id="UP001652640"/>
    </source>
</evidence>
<name>A0ABM4ICU3_ODOVR</name>
<gene>
    <name evidence="3" type="primary">LOC139035670</name>
</gene>
<reference evidence="2" key="1">
    <citation type="journal article" date="2022" name="J. Hered.">
        <title>A De Novo Chromosome-Level Genome Assembly of the White-Tailed Deer, Odocoileus Virginianus.</title>
        <authorList>
            <person name="London E.W."/>
            <person name="Roca A.L."/>
            <person name="Novakofski J.E."/>
            <person name="Mateus-Pinilla N.E."/>
        </authorList>
    </citation>
    <scope>NUCLEOTIDE SEQUENCE [LARGE SCALE GENOMIC DNA]</scope>
</reference>
<feature type="compositionally biased region" description="Basic and acidic residues" evidence="1">
    <location>
        <begin position="238"/>
        <end position="250"/>
    </location>
</feature>
<keyword evidence="2" id="KW-1185">Reference proteome</keyword>
<dbReference type="GeneID" id="139035670"/>
<dbReference type="Proteomes" id="UP001652640">
    <property type="component" value="Chromosome 6"/>
</dbReference>
<feature type="compositionally biased region" description="Basic and acidic residues" evidence="1">
    <location>
        <begin position="102"/>
        <end position="120"/>
    </location>
</feature>